<dbReference type="GO" id="GO:0003723">
    <property type="term" value="F:RNA binding"/>
    <property type="evidence" value="ECO:0007669"/>
    <property type="project" value="InterPro"/>
</dbReference>
<dbReference type="PANTHER" id="PTHR15316:SF1">
    <property type="entry name" value="SPLICING FACTOR 3A SUBUNIT 1"/>
    <property type="match status" value="1"/>
</dbReference>
<keyword evidence="7" id="KW-0040">ANK repeat</keyword>
<dbReference type="FunFam" id="1.10.10.790:FF:000015">
    <property type="entry name" value="Splicing factor 3A subunit 1"/>
    <property type="match status" value="1"/>
</dbReference>
<dbReference type="InterPro" id="IPR035967">
    <property type="entry name" value="SWAP/Surp_sf"/>
</dbReference>
<keyword evidence="13" id="KW-1185">Reference proteome</keyword>
<sequence>MAEAIGVASAILGFAAASIKITVSIAELLNGFKDAPDTISDLHDNLCILRQVLERVVANERLVADGKAKSACASGKDEDDDPAAEVTKTVVKQCNKILRRISDVLKPMEEDLKKDKLQAAWRRFYTSAMAKTMKEHQEQLERSKSSLILALTFDMRFTAVNNQNSQIEPQPSSTTPNSLIQESGTAPPEYSKEDPHPGKLKRRDSELARAALRSSKAILSKFIPSDMQKKDEAAAHTIPSLTDAVASTVDSMNNAISHGDGKGPVVDEQDLDMLQLLWRSDYERAQALWNLNPETVKHLKGVVNEKMCDIFINSLQASPTTMKEINDPAASTLQWVDQNEEYLQWREPDQSKLLILEGKAGSGKSVFTKSISSKVHGPAGNSSAGDDAIVLSYFCNNRMRPDEACTSILKAYICQYLRENKDDFTTLVEECAELKHDWHARVAKEGRFPFEISNLLEIFSTILKVSKKTTVYCIIDAIDECHRDDDMEKFTAKLPQLVQDQAGTIVKFFISTRPDWTRDLHVDFSLASLSPLKIILRPELTGHDIAQVVDLELSRLDSRLSLDPSDKAELKDNLVAKAEGMMLWVVLAFREIGKKIKRKVAPNLQWVRNVVERLPVEILGMYDHIMVNIKKKYGESAEEDEYQNEEGDEESDLNILWRLTLWVARAGRPLTVKELQYALAIDMSDKCFKDIGPKIVGNIESVIACIPFLEIADDEETSEGYPMDPFNGYDPELVQRAMTPGSTVRFIHQTAKEYILQIADAPTEKQKLLFTGSSGSIWPPLDDAAMGRVCVKFLSFKDFECGPIRSFQHGVRFTDGFKAYIENHVFLEYAASFWHYHLRRVGMDLDEDTRKLVTLWCCDLKQNVRLWCQLANFIVLNRYTDFVDDYFGLHVVAHHGVDSMVKYFIDRGDDLDKRDEDGRTSYLLAYYSGYPSTAKMLEDAGADTNLEESDCWFFNIPDFHDAVTLYQAEELREKMASFDDINELDCFGRTALFYACALGEADILAVVLSADVDLTIRDKYGRLALDVALDPDCRRLMIEKMKEKGLEYCCDCALGPESFEICDGCWEEGRRCAVATHNPRPRVKAGYMTSWVEYTPHLANMKIERPTKELEKMRKHEEVGVEEAESEKGKKKADIDSAGAGDVSEGDFNLQFRFTERDETYPSSQASPSTARITMAPAASEPPAPVTFVSNEEASKAPAGVVLPPKEIRAIVEKTAGYVARNGEAFEMRIRDKERTNPKFSFLTPGDPYNPFYVWRLEETRAGRSTAVAAGRTDGSAAPLPEPEAQPGPDPPPEFQFSARMPTISAQDLDVLRLTALFVAKNGRQFMTTLSQREARNYQFDFLRPNHSFYQYFTRLVDQYTIIVNPPDRDGLMEQLKRNFDDKFHLIEDAKRRSEWVKHQEEEKKKQEEEEDKEKLAYAQIDWHDFVVVETIAFTEADDHAELPPPTSLSELQHASLEQKALMSLNSNTLRIEEAMPTGDDDEPRNYGAQPAEEDGDMDVAMEAESDNEDEELVRIRERREAQARAEAARQEAKGGAAPMKIRSDYVPRAAAAAANRRGAAQTTICPNCKQDIPLDELEQHMRIELLDPRWKEQRARAEAKYSTTNLSTTDAAANLKRLASQRSDLFDVQPGAVNEEEERRKKPVIAWDGHADSRESIRLQQLQSVNMADQINAIQKKQQEFLNPTVAPDTPRRHAPAIPGSGSPLTNRIKLFQDSGPAPVPNTTDKNKNPTRVIMTRQQSAKARSKEPPLGPETSPVTKQKALSAVKAETRPLESNHEDTDTSETETETETEDEEGEDDDAEDDEDGARVEEIKRYQDKEQSPGRTARHTSENSDLTDQDLYDRFAQPMVLSQSRRRDHQPTTTQSLTRAIETRTSTNLHASSSSHPNRERYREGNHNLAGLYDRLQTVHSDQRQQKPRDPAGYTIGDLERHTGKNKSKHGQPHVSEKGELSLKYASNNRGIYSYIPRNWATCVALLLFIAAVIFMIYRYNNHFGWDTLRLEEQAALIRAETVVERYIAVGKEARSQEVMEEEDCVGEV</sequence>
<comment type="subcellular location">
    <subcellularLocation>
        <location evidence="1">Nucleus</location>
    </subcellularLocation>
</comment>
<dbReference type="InterPro" id="IPR002110">
    <property type="entry name" value="Ankyrin_rpt"/>
</dbReference>
<dbReference type="InterPro" id="IPR056884">
    <property type="entry name" value="NPHP3-like_N"/>
</dbReference>
<comment type="caution">
    <text evidence="12">The sequence shown here is derived from an EMBL/GenBank/DDBJ whole genome shotgun (WGS) entry which is preliminary data.</text>
</comment>
<protein>
    <submittedName>
        <fullName evidence="12">Pre-mRNA-splicing factor</fullName>
    </submittedName>
</protein>
<feature type="compositionally biased region" description="Polar residues" evidence="9">
    <location>
        <begin position="163"/>
        <end position="184"/>
    </location>
</feature>
<feature type="domain" description="SURP motif" evidence="11">
    <location>
        <begin position="1311"/>
        <end position="1353"/>
    </location>
</feature>
<evidence type="ECO:0000313" key="12">
    <source>
        <dbReference type="EMBL" id="KAJ6264107.1"/>
    </source>
</evidence>
<proteinExistence type="predicted"/>
<dbReference type="InterPro" id="IPR045146">
    <property type="entry name" value="SF3A1"/>
</dbReference>
<feature type="compositionally biased region" description="Basic and acidic residues" evidence="9">
    <location>
        <begin position="1126"/>
        <end position="1135"/>
    </location>
</feature>
<evidence type="ECO:0000256" key="7">
    <source>
        <dbReference type="PROSITE-ProRule" id="PRU00023"/>
    </source>
</evidence>
<feature type="region of interest" description="Disordered" evidence="9">
    <location>
        <begin position="1114"/>
        <end position="1144"/>
    </location>
</feature>
<dbReference type="Gene3D" id="3.40.50.300">
    <property type="entry name" value="P-loop containing nucleotide triphosphate hydrolases"/>
    <property type="match status" value="1"/>
</dbReference>
<feature type="region of interest" description="Disordered" evidence="9">
    <location>
        <begin position="1475"/>
        <end position="1495"/>
    </location>
</feature>
<dbReference type="Pfam" id="PF24883">
    <property type="entry name" value="NPHP3_N"/>
    <property type="match status" value="1"/>
</dbReference>
<evidence type="ECO:0000256" key="10">
    <source>
        <dbReference type="SAM" id="Phobius"/>
    </source>
</evidence>
<dbReference type="Proteomes" id="UP001221413">
    <property type="component" value="Unassembled WGS sequence"/>
</dbReference>
<keyword evidence="6" id="KW-0539">Nucleus</keyword>
<feature type="repeat" description="ANK" evidence="7">
    <location>
        <begin position="917"/>
        <end position="949"/>
    </location>
</feature>
<reference evidence="12" key="1">
    <citation type="submission" date="2023-01" db="EMBL/GenBank/DDBJ databases">
        <title>The chitinases involved in constricting ring structure development in the nematode-trapping fungus Drechslerella dactyloides.</title>
        <authorList>
            <person name="Wang R."/>
            <person name="Zhang L."/>
            <person name="Tang P."/>
            <person name="Li S."/>
            <person name="Liang L."/>
        </authorList>
    </citation>
    <scope>NUCLEOTIDE SEQUENCE</scope>
    <source>
        <strain evidence="12">YMF1.00031</strain>
    </source>
</reference>
<feature type="transmembrane region" description="Helical" evidence="10">
    <location>
        <begin position="1970"/>
        <end position="1991"/>
    </location>
</feature>
<feature type="region of interest" description="Disordered" evidence="9">
    <location>
        <begin position="1910"/>
        <end position="1948"/>
    </location>
</feature>
<dbReference type="PROSITE" id="PS50088">
    <property type="entry name" value="ANK_REPEAT"/>
    <property type="match status" value="3"/>
</dbReference>
<dbReference type="GO" id="GO:0071013">
    <property type="term" value="C:catalytic step 2 spliceosome"/>
    <property type="evidence" value="ECO:0007669"/>
    <property type="project" value="TreeGrafter"/>
</dbReference>
<evidence type="ECO:0000256" key="4">
    <source>
        <dbReference type="ARBA" id="ARBA00022737"/>
    </source>
</evidence>
<evidence type="ECO:0000259" key="11">
    <source>
        <dbReference type="PROSITE" id="PS50128"/>
    </source>
</evidence>
<organism evidence="12 13">
    <name type="scientific">Drechslerella dactyloides</name>
    <name type="common">Nematode-trapping fungus</name>
    <name type="synonym">Arthrobotrys dactyloides</name>
    <dbReference type="NCBI Taxonomy" id="74499"/>
    <lineage>
        <taxon>Eukaryota</taxon>
        <taxon>Fungi</taxon>
        <taxon>Dikarya</taxon>
        <taxon>Ascomycota</taxon>
        <taxon>Pezizomycotina</taxon>
        <taxon>Orbiliomycetes</taxon>
        <taxon>Orbiliales</taxon>
        <taxon>Orbiliaceae</taxon>
        <taxon>Drechslerella</taxon>
    </lineage>
</organism>
<dbReference type="Pfam" id="PF01805">
    <property type="entry name" value="Surp"/>
    <property type="match status" value="2"/>
</dbReference>
<dbReference type="InterPro" id="IPR036770">
    <property type="entry name" value="Ankyrin_rpt-contain_sf"/>
</dbReference>
<accession>A0AAD6J5F0</accession>
<dbReference type="PROSITE" id="PS50128">
    <property type="entry name" value="SURP"/>
    <property type="match status" value="2"/>
</dbReference>
<feature type="repeat" description="ANK" evidence="7">
    <location>
        <begin position="884"/>
        <end position="916"/>
    </location>
</feature>
<keyword evidence="10" id="KW-0472">Membrane</keyword>
<evidence type="ECO:0000256" key="6">
    <source>
        <dbReference type="ARBA" id="ARBA00023242"/>
    </source>
</evidence>
<feature type="compositionally biased region" description="Basic and acidic residues" evidence="9">
    <location>
        <begin position="1912"/>
        <end position="1921"/>
    </location>
</feature>
<dbReference type="FunFam" id="1.10.10.790:FF:000001">
    <property type="entry name" value="Splicing factor 3a, subunit 1"/>
    <property type="match status" value="1"/>
</dbReference>
<evidence type="ECO:0000256" key="9">
    <source>
        <dbReference type="SAM" id="MobiDB-lite"/>
    </source>
</evidence>
<keyword evidence="10" id="KW-1133">Transmembrane helix</keyword>
<dbReference type="PANTHER" id="PTHR15316">
    <property type="entry name" value="SPLICEOSOME ASSOCIATED PROTEIN 114/SWAP SPLICING FACTOR-RELATED"/>
    <property type="match status" value="1"/>
</dbReference>
<keyword evidence="3" id="KW-0747">Spliceosome</keyword>
<gene>
    <name evidence="12" type="ORF">Dda_0249</name>
</gene>
<evidence type="ECO:0000256" key="8">
    <source>
        <dbReference type="SAM" id="Coils"/>
    </source>
</evidence>
<dbReference type="SUPFAM" id="SSF52540">
    <property type="entry name" value="P-loop containing nucleoside triphosphate hydrolases"/>
    <property type="match status" value="1"/>
</dbReference>
<dbReference type="SMART" id="SM00248">
    <property type="entry name" value="ANK"/>
    <property type="match status" value="3"/>
</dbReference>
<dbReference type="GO" id="GO:0005686">
    <property type="term" value="C:U2 snRNP"/>
    <property type="evidence" value="ECO:0007669"/>
    <property type="project" value="TreeGrafter"/>
</dbReference>
<dbReference type="Pfam" id="PF12230">
    <property type="entry name" value="PRP21_like_P"/>
    <property type="match status" value="1"/>
</dbReference>
<feature type="compositionally biased region" description="Basic and acidic residues" evidence="9">
    <location>
        <begin position="1808"/>
        <end position="1823"/>
    </location>
</feature>
<feature type="compositionally biased region" description="Basic and acidic residues" evidence="9">
    <location>
        <begin position="190"/>
        <end position="202"/>
    </location>
</feature>
<evidence type="ECO:0000256" key="2">
    <source>
        <dbReference type="ARBA" id="ARBA00022664"/>
    </source>
</evidence>
<feature type="domain" description="SURP motif" evidence="11">
    <location>
        <begin position="1211"/>
        <end position="1253"/>
    </location>
</feature>
<feature type="region of interest" description="Disordered" evidence="9">
    <location>
        <begin position="163"/>
        <end position="202"/>
    </location>
</feature>
<feature type="compositionally biased region" description="Pro residues" evidence="9">
    <location>
        <begin position="1280"/>
        <end position="1294"/>
    </location>
</feature>
<evidence type="ECO:0000256" key="1">
    <source>
        <dbReference type="ARBA" id="ARBA00004123"/>
    </source>
</evidence>
<keyword evidence="4" id="KW-0677">Repeat</keyword>
<feature type="repeat" description="ANK" evidence="7">
    <location>
        <begin position="987"/>
        <end position="1019"/>
    </location>
</feature>
<feature type="region of interest" description="Disordered" evidence="9">
    <location>
        <begin position="1265"/>
        <end position="1295"/>
    </location>
</feature>
<evidence type="ECO:0000256" key="3">
    <source>
        <dbReference type="ARBA" id="ARBA00022728"/>
    </source>
</evidence>
<evidence type="ECO:0000313" key="13">
    <source>
        <dbReference type="Proteomes" id="UP001221413"/>
    </source>
</evidence>
<dbReference type="GO" id="GO:0071004">
    <property type="term" value="C:U2-type prespliceosome"/>
    <property type="evidence" value="ECO:0007669"/>
    <property type="project" value="TreeGrafter"/>
</dbReference>
<dbReference type="SMART" id="SM00648">
    <property type="entry name" value="SWAP"/>
    <property type="match status" value="2"/>
</dbReference>
<dbReference type="GO" id="GO:0045292">
    <property type="term" value="P:mRNA cis splicing, via spliceosome"/>
    <property type="evidence" value="ECO:0007669"/>
    <property type="project" value="InterPro"/>
</dbReference>
<dbReference type="Gene3D" id="1.10.10.790">
    <property type="entry name" value="Surp module"/>
    <property type="match status" value="2"/>
</dbReference>
<feature type="compositionally biased region" description="Acidic residues" evidence="9">
    <location>
        <begin position="1782"/>
        <end position="1807"/>
    </location>
</feature>
<keyword evidence="10" id="KW-0812">Transmembrane</keyword>
<keyword evidence="2" id="KW-0507">mRNA processing</keyword>
<feature type="region of interest" description="Disordered" evidence="9">
    <location>
        <begin position="1686"/>
        <end position="1893"/>
    </location>
</feature>
<dbReference type="InterPro" id="IPR022030">
    <property type="entry name" value="SF3A1_dom"/>
</dbReference>
<keyword evidence="5" id="KW-0508">mRNA splicing</keyword>
<evidence type="ECO:0000256" key="5">
    <source>
        <dbReference type="ARBA" id="ARBA00023187"/>
    </source>
</evidence>
<dbReference type="EMBL" id="JAQGDS010000001">
    <property type="protein sequence ID" value="KAJ6264107.1"/>
    <property type="molecule type" value="Genomic_DNA"/>
</dbReference>
<dbReference type="InterPro" id="IPR027417">
    <property type="entry name" value="P-loop_NTPase"/>
</dbReference>
<name>A0AAD6J5F0_DREDA</name>
<dbReference type="InterPro" id="IPR000061">
    <property type="entry name" value="Surp"/>
</dbReference>
<keyword evidence="8" id="KW-0175">Coiled coil</keyword>
<feature type="coiled-coil region" evidence="8">
    <location>
        <begin position="1373"/>
        <end position="1419"/>
    </location>
</feature>
<dbReference type="SUPFAM" id="SSF109905">
    <property type="entry name" value="Surp module (SWAP domain)"/>
    <property type="match status" value="2"/>
</dbReference>
<feature type="compositionally biased region" description="Basic and acidic residues" evidence="9">
    <location>
        <begin position="1769"/>
        <end position="1781"/>
    </location>
</feature>
<dbReference type="SUPFAM" id="SSF48403">
    <property type="entry name" value="Ankyrin repeat"/>
    <property type="match status" value="1"/>
</dbReference>
<feature type="compositionally biased region" description="Polar residues" evidence="9">
    <location>
        <begin position="1862"/>
        <end position="1887"/>
    </location>
</feature>
<dbReference type="GO" id="GO:0000381">
    <property type="term" value="P:regulation of alternative mRNA splicing, via spliceosome"/>
    <property type="evidence" value="ECO:0007669"/>
    <property type="project" value="TreeGrafter"/>
</dbReference>
<dbReference type="Gene3D" id="1.25.40.20">
    <property type="entry name" value="Ankyrin repeat-containing domain"/>
    <property type="match status" value="2"/>
</dbReference>